<keyword evidence="4 6" id="KW-0324">Glycolysis</keyword>
<dbReference type="UniPathway" id="UPA00109">
    <property type="reaction ID" value="UER00183"/>
</dbReference>
<dbReference type="Proteomes" id="UP000199615">
    <property type="component" value="Unassembled WGS sequence"/>
</dbReference>
<comment type="catalytic activity">
    <reaction evidence="1 6">
        <text>beta-D-fructose 1,6-bisphosphate = D-glyceraldehyde 3-phosphate + dihydroxyacetone phosphate</text>
        <dbReference type="Rhea" id="RHEA:14729"/>
        <dbReference type="ChEBI" id="CHEBI:32966"/>
        <dbReference type="ChEBI" id="CHEBI:57642"/>
        <dbReference type="ChEBI" id="CHEBI:59776"/>
        <dbReference type="EC" id="4.1.2.13"/>
    </reaction>
</comment>
<dbReference type="InterPro" id="IPR013785">
    <property type="entry name" value="Aldolase_TIM"/>
</dbReference>
<evidence type="ECO:0000256" key="5">
    <source>
        <dbReference type="ARBA" id="ARBA00023239"/>
    </source>
</evidence>
<keyword evidence="5 6" id="KW-0456">Lyase</keyword>
<evidence type="ECO:0000256" key="1">
    <source>
        <dbReference type="ARBA" id="ARBA00000441"/>
    </source>
</evidence>
<dbReference type="EC" id="4.1.2.13" evidence="6"/>
<protein>
    <recommendedName>
        <fullName evidence="6">Fructose-bisphosphate aldolase</fullName>
        <ecNumber evidence="6">4.1.2.13</ecNumber>
    </recommendedName>
</protein>
<dbReference type="InterPro" id="IPR000741">
    <property type="entry name" value="FBA_I"/>
</dbReference>
<name>A0A1H8LYC8_9BRAD</name>
<dbReference type="NCBIfam" id="NF033379">
    <property type="entry name" value="FrucBisAld_I"/>
    <property type="match status" value="1"/>
</dbReference>
<evidence type="ECO:0000313" key="7">
    <source>
        <dbReference type="EMBL" id="SEO10089.1"/>
    </source>
</evidence>
<evidence type="ECO:0000256" key="3">
    <source>
        <dbReference type="ARBA" id="ARBA00010387"/>
    </source>
</evidence>
<dbReference type="PANTHER" id="PTHR11627">
    <property type="entry name" value="FRUCTOSE-BISPHOSPHATE ALDOLASE"/>
    <property type="match status" value="1"/>
</dbReference>
<dbReference type="InterPro" id="IPR029768">
    <property type="entry name" value="Aldolase_I_AS"/>
</dbReference>
<evidence type="ECO:0000256" key="2">
    <source>
        <dbReference type="ARBA" id="ARBA00004714"/>
    </source>
</evidence>
<comment type="similarity">
    <text evidence="3 6">Belongs to the class I fructose-bisphosphate aldolase family.</text>
</comment>
<sequence>MNLADLNKIARAMVAPGKGILAADESSGTIKKRFDVIGVESTETSRRDYREMMFSSKQAMSEYISGVILYDETIWQNAADGTPLVRLIEQAGGIPGIKVDEGTQQLPNCPGELITIGLDKLAERLAKYYKQGARFAKWRAVIDIGAGIPSYTAVRTNAHALARYAALCQQAQIVPIVEPEVLMDGDHDIDRCTEVTEFVLKETFQELYYQKVALEGMILKPNMAVAGKKSANKAGVQEVAEKTVKLLKACVPSAVPGIAFLSGGQSDEEATAHLDAMNKIGGLPWGLTFSYGRALQAAPQKAWSGKAENIAAGQAAFTHRARMNSLASKGEWTAALESKKAAYKQWPSLPRRARRRVSTSRRRPWTIPPRCSRRCRNCSPAPTWRRCCCGWRRPIRGP</sequence>
<reference evidence="8" key="1">
    <citation type="submission" date="2016-10" db="EMBL/GenBank/DDBJ databases">
        <authorList>
            <person name="Varghese N."/>
            <person name="Submissions S."/>
        </authorList>
    </citation>
    <scope>NUCLEOTIDE SEQUENCE [LARGE SCALE GENOMIC DNA]</scope>
    <source>
        <strain evidence="8">DSM 123</strain>
    </source>
</reference>
<proteinExistence type="inferred from homology"/>
<dbReference type="Gene3D" id="3.20.20.70">
    <property type="entry name" value="Aldolase class I"/>
    <property type="match status" value="1"/>
</dbReference>
<dbReference type="PROSITE" id="PS00158">
    <property type="entry name" value="ALDOLASE_CLASS_I"/>
    <property type="match status" value="1"/>
</dbReference>
<keyword evidence="8" id="KW-1185">Reference proteome</keyword>
<dbReference type="GO" id="GO:0004332">
    <property type="term" value="F:fructose-bisphosphate aldolase activity"/>
    <property type="evidence" value="ECO:0007669"/>
    <property type="project" value="UniProtKB-EC"/>
</dbReference>
<evidence type="ECO:0000256" key="4">
    <source>
        <dbReference type="ARBA" id="ARBA00023152"/>
    </source>
</evidence>
<dbReference type="AlphaFoldDB" id="A0A1H8LYC8"/>
<dbReference type="SUPFAM" id="SSF51569">
    <property type="entry name" value="Aldolase"/>
    <property type="match status" value="1"/>
</dbReference>
<dbReference type="FunFam" id="3.20.20.70:FF:000140">
    <property type="entry name" value="Fructose-bisphosphate aldolase"/>
    <property type="match status" value="1"/>
</dbReference>
<accession>A0A1H8LYC8</accession>
<evidence type="ECO:0000313" key="8">
    <source>
        <dbReference type="Proteomes" id="UP000199615"/>
    </source>
</evidence>
<organism evidence="7 8">
    <name type="scientific">Rhodopseudomonas pseudopalustris</name>
    <dbReference type="NCBI Taxonomy" id="1513892"/>
    <lineage>
        <taxon>Bacteria</taxon>
        <taxon>Pseudomonadati</taxon>
        <taxon>Pseudomonadota</taxon>
        <taxon>Alphaproteobacteria</taxon>
        <taxon>Hyphomicrobiales</taxon>
        <taxon>Nitrobacteraceae</taxon>
        <taxon>Rhodopseudomonas</taxon>
    </lineage>
</organism>
<comment type="pathway">
    <text evidence="2">Carbohydrate degradation; glycolysis; D-glyceraldehyde 3-phosphate and glycerone phosphate from D-glucose: step 4/4.</text>
</comment>
<dbReference type="EMBL" id="FODT01000001">
    <property type="protein sequence ID" value="SEO10089.1"/>
    <property type="molecule type" value="Genomic_DNA"/>
</dbReference>
<dbReference type="Pfam" id="PF00274">
    <property type="entry name" value="Glycolytic"/>
    <property type="match status" value="1"/>
</dbReference>
<dbReference type="GO" id="GO:0006096">
    <property type="term" value="P:glycolytic process"/>
    <property type="evidence" value="ECO:0007669"/>
    <property type="project" value="UniProtKB-UniPathway"/>
</dbReference>
<dbReference type="CDD" id="cd00948">
    <property type="entry name" value="FBP_aldolase_I_a"/>
    <property type="match status" value="1"/>
</dbReference>
<evidence type="ECO:0000256" key="6">
    <source>
        <dbReference type="RuleBase" id="RU003994"/>
    </source>
</evidence>
<gene>
    <name evidence="7" type="ORF">SAMN05444123_101277</name>
</gene>